<feature type="compositionally biased region" description="Polar residues" evidence="1">
    <location>
        <begin position="10"/>
        <end position="25"/>
    </location>
</feature>
<comment type="caution">
    <text evidence="2">The sequence shown here is derived from an EMBL/GenBank/DDBJ whole genome shotgun (WGS) entry which is preliminary data.</text>
</comment>
<evidence type="ECO:0000313" key="2">
    <source>
        <dbReference type="EMBL" id="MEQ2235784.1"/>
    </source>
</evidence>
<name>A0ABV0TTE3_9TELE</name>
<dbReference type="Proteomes" id="UP001482620">
    <property type="component" value="Unassembled WGS sequence"/>
</dbReference>
<evidence type="ECO:0000256" key="1">
    <source>
        <dbReference type="SAM" id="MobiDB-lite"/>
    </source>
</evidence>
<organism evidence="2 3">
    <name type="scientific">Ilyodon furcidens</name>
    <name type="common">goldbreast splitfin</name>
    <dbReference type="NCBI Taxonomy" id="33524"/>
    <lineage>
        <taxon>Eukaryota</taxon>
        <taxon>Metazoa</taxon>
        <taxon>Chordata</taxon>
        <taxon>Craniata</taxon>
        <taxon>Vertebrata</taxon>
        <taxon>Euteleostomi</taxon>
        <taxon>Actinopterygii</taxon>
        <taxon>Neopterygii</taxon>
        <taxon>Teleostei</taxon>
        <taxon>Neoteleostei</taxon>
        <taxon>Acanthomorphata</taxon>
        <taxon>Ovalentaria</taxon>
        <taxon>Atherinomorphae</taxon>
        <taxon>Cyprinodontiformes</taxon>
        <taxon>Goodeidae</taxon>
        <taxon>Ilyodon</taxon>
    </lineage>
</organism>
<keyword evidence="3" id="KW-1185">Reference proteome</keyword>
<reference evidence="2 3" key="1">
    <citation type="submission" date="2021-06" db="EMBL/GenBank/DDBJ databases">
        <authorList>
            <person name="Palmer J.M."/>
        </authorList>
    </citation>
    <scope>NUCLEOTIDE SEQUENCE [LARGE SCALE GENOMIC DNA]</scope>
    <source>
        <strain evidence="3">if_2019</strain>
        <tissue evidence="2">Muscle</tissue>
    </source>
</reference>
<accession>A0ABV0TTE3</accession>
<dbReference type="EMBL" id="JAHRIQ010046684">
    <property type="protein sequence ID" value="MEQ2235784.1"/>
    <property type="molecule type" value="Genomic_DNA"/>
</dbReference>
<gene>
    <name evidence="2" type="ORF">ILYODFUR_005772</name>
</gene>
<evidence type="ECO:0000313" key="3">
    <source>
        <dbReference type="Proteomes" id="UP001482620"/>
    </source>
</evidence>
<protein>
    <submittedName>
        <fullName evidence="2">Uncharacterized protein</fullName>
    </submittedName>
</protein>
<proteinExistence type="predicted"/>
<sequence>MIVISCGGADSSQVMPKWKTSSSLRQDPHSRKMPGQTLVDSLHLINSIYAECNLFPPQCAHPPTAHLLASPACSLLRHAHSLS</sequence>
<feature type="region of interest" description="Disordered" evidence="1">
    <location>
        <begin position="9"/>
        <end position="33"/>
    </location>
</feature>